<evidence type="ECO:0000313" key="3">
    <source>
        <dbReference type="EMBL" id="CAF3770100.1"/>
    </source>
</evidence>
<dbReference type="Gene3D" id="3.90.1410.10">
    <property type="entry name" value="set domain protein methyltransferase, domain 1"/>
    <property type="match status" value="1"/>
</dbReference>
<feature type="region of interest" description="Disordered" evidence="1">
    <location>
        <begin position="173"/>
        <end position="196"/>
    </location>
</feature>
<sequence>MKKHLNKYNQSRNKFPQYDDEEFQLAYYTINTQCVHFDMEIDSKDQDNNLYLIPYLDFVNHSIEPNTISKFNHLTHSYDICTINFNEQITFLYNRHSNVDLFIEYDFILSSNPYNQLNIEYELEQILSNEQIQLIKSYNYWNSLEFYSGNNDSAWTVIKAIELTINQNKWSPYHDPSSETKYQSIKKQNERISKYS</sequence>
<organism evidence="3 4">
    <name type="scientific">Didymodactylos carnosus</name>
    <dbReference type="NCBI Taxonomy" id="1234261"/>
    <lineage>
        <taxon>Eukaryota</taxon>
        <taxon>Metazoa</taxon>
        <taxon>Spiralia</taxon>
        <taxon>Gnathifera</taxon>
        <taxon>Rotifera</taxon>
        <taxon>Eurotatoria</taxon>
        <taxon>Bdelloidea</taxon>
        <taxon>Philodinida</taxon>
        <taxon>Philodinidae</taxon>
        <taxon>Didymodactylos</taxon>
    </lineage>
</organism>
<dbReference type="EMBL" id="CAJOBA010006342">
    <property type="protein sequence ID" value="CAF3770100.1"/>
    <property type="molecule type" value="Genomic_DNA"/>
</dbReference>
<evidence type="ECO:0000256" key="1">
    <source>
        <dbReference type="SAM" id="MobiDB-lite"/>
    </source>
</evidence>
<comment type="caution">
    <text evidence="3">The sequence shown here is derived from an EMBL/GenBank/DDBJ whole genome shotgun (WGS) entry which is preliminary data.</text>
</comment>
<proteinExistence type="predicted"/>
<dbReference type="Proteomes" id="UP000682733">
    <property type="component" value="Unassembled WGS sequence"/>
</dbReference>
<dbReference type="AlphaFoldDB" id="A0A8S2IUV4"/>
<gene>
    <name evidence="2" type="ORF">OVA965_LOCUS14543</name>
    <name evidence="3" type="ORF">TMI583_LOCUS14547</name>
</gene>
<dbReference type="PANTHER" id="PTHR13271">
    <property type="entry name" value="UNCHARACTERIZED PUTATIVE METHYLTRANSFERASE"/>
    <property type="match status" value="1"/>
</dbReference>
<reference evidence="3" key="1">
    <citation type="submission" date="2021-02" db="EMBL/GenBank/DDBJ databases">
        <authorList>
            <person name="Nowell W R."/>
        </authorList>
    </citation>
    <scope>NUCLEOTIDE SEQUENCE</scope>
</reference>
<evidence type="ECO:0000313" key="4">
    <source>
        <dbReference type="Proteomes" id="UP000682733"/>
    </source>
</evidence>
<evidence type="ECO:0000313" key="2">
    <source>
        <dbReference type="EMBL" id="CAF1000681.1"/>
    </source>
</evidence>
<dbReference type="Proteomes" id="UP000677228">
    <property type="component" value="Unassembled WGS sequence"/>
</dbReference>
<dbReference type="PANTHER" id="PTHR13271:SF151">
    <property type="entry name" value="SET DOMAIN-CONTAINING PROTEIN 4"/>
    <property type="match status" value="1"/>
</dbReference>
<accession>A0A8S2IUV4</accession>
<dbReference type="GO" id="GO:0016279">
    <property type="term" value="F:protein-lysine N-methyltransferase activity"/>
    <property type="evidence" value="ECO:0007669"/>
    <property type="project" value="TreeGrafter"/>
</dbReference>
<evidence type="ECO:0008006" key="5">
    <source>
        <dbReference type="Google" id="ProtNLM"/>
    </source>
</evidence>
<dbReference type="SUPFAM" id="SSF82199">
    <property type="entry name" value="SET domain"/>
    <property type="match status" value="1"/>
</dbReference>
<dbReference type="InterPro" id="IPR046341">
    <property type="entry name" value="SET_dom_sf"/>
</dbReference>
<protein>
    <recommendedName>
        <fullName evidence="5">SET domain-containing protein</fullName>
    </recommendedName>
</protein>
<name>A0A8S2IUV4_9BILA</name>
<feature type="compositionally biased region" description="Basic and acidic residues" evidence="1">
    <location>
        <begin position="187"/>
        <end position="196"/>
    </location>
</feature>
<dbReference type="InterPro" id="IPR050600">
    <property type="entry name" value="SETD3_SETD6_MTase"/>
</dbReference>
<dbReference type="EMBL" id="CAJNOK010006334">
    <property type="protein sequence ID" value="CAF1000681.1"/>
    <property type="molecule type" value="Genomic_DNA"/>
</dbReference>